<evidence type="ECO:0000259" key="1">
    <source>
        <dbReference type="Pfam" id="PF04937"/>
    </source>
</evidence>
<feature type="domain" description="DUF659" evidence="1">
    <location>
        <begin position="133"/>
        <end position="246"/>
    </location>
</feature>
<accession>A0A2U1LG47</accession>
<dbReference type="InterPro" id="IPR007021">
    <property type="entry name" value="DUF659"/>
</dbReference>
<protein>
    <recommendedName>
        <fullName evidence="1">DUF659 domain-containing protein</fullName>
    </recommendedName>
</protein>
<reference evidence="2 3" key="1">
    <citation type="journal article" date="2018" name="Mol. Plant">
        <title>The genome of Artemisia annua provides insight into the evolution of Asteraceae family and artemisinin biosynthesis.</title>
        <authorList>
            <person name="Shen Q."/>
            <person name="Zhang L."/>
            <person name="Liao Z."/>
            <person name="Wang S."/>
            <person name="Yan T."/>
            <person name="Shi P."/>
            <person name="Liu M."/>
            <person name="Fu X."/>
            <person name="Pan Q."/>
            <person name="Wang Y."/>
            <person name="Lv Z."/>
            <person name="Lu X."/>
            <person name="Zhang F."/>
            <person name="Jiang W."/>
            <person name="Ma Y."/>
            <person name="Chen M."/>
            <person name="Hao X."/>
            <person name="Li L."/>
            <person name="Tang Y."/>
            <person name="Lv G."/>
            <person name="Zhou Y."/>
            <person name="Sun X."/>
            <person name="Brodelius P.E."/>
            <person name="Rose J.K.C."/>
            <person name="Tang K."/>
        </authorList>
    </citation>
    <scope>NUCLEOTIDE SEQUENCE [LARGE SCALE GENOMIC DNA]</scope>
    <source>
        <strain evidence="3">cv. Huhao1</strain>
        <tissue evidence="2">Leaf</tissue>
    </source>
</reference>
<organism evidence="2 3">
    <name type="scientific">Artemisia annua</name>
    <name type="common">Sweet wormwood</name>
    <dbReference type="NCBI Taxonomy" id="35608"/>
    <lineage>
        <taxon>Eukaryota</taxon>
        <taxon>Viridiplantae</taxon>
        <taxon>Streptophyta</taxon>
        <taxon>Embryophyta</taxon>
        <taxon>Tracheophyta</taxon>
        <taxon>Spermatophyta</taxon>
        <taxon>Magnoliopsida</taxon>
        <taxon>eudicotyledons</taxon>
        <taxon>Gunneridae</taxon>
        <taxon>Pentapetalae</taxon>
        <taxon>asterids</taxon>
        <taxon>campanulids</taxon>
        <taxon>Asterales</taxon>
        <taxon>Asteraceae</taxon>
        <taxon>Asteroideae</taxon>
        <taxon>Anthemideae</taxon>
        <taxon>Artemisiinae</taxon>
        <taxon>Artemisia</taxon>
    </lineage>
</organism>
<dbReference type="Pfam" id="PF04937">
    <property type="entry name" value="DUF659"/>
    <property type="match status" value="1"/>
</dbReference>
<dbReference type="AlphaFoldDB" id="A0A2U1LG47"/>
<dbReference type="Proteomes" id="UP000245207">
    <property type="component" value="Unassembled WGS sequence"/>
</dbReference>
<dbReference type="PANTHER" id="PTHR32166">
    <property type="entry name" value="OSJNBA0013A04.12 PROTEIN"/>
    <property type="match status" value="1"/>
</dbReference>
<evidence type="ECO:0000313" key="3">
    <source>
        <dbReference type="Proteomes" id="UP000245207"/>
    </source>
</evidence>
<dbReference type="OrthoDB" id="1937290at2759"/>
<sequence length="259" mass="28926">MKSLLLGLGIAKIQGVQKYGCGKKAEIRRCPAILAYREKYIKLLKKVQNAEKTGVSKLLNFLIISKKHNSGSSSSKKPIEQVISSMEIHTVDLKIMWGLCANGIPFNVLHNPQFHEMVSAINKAPPGYKAPWREKARTVLLDECLRDVEKYSSSIKDTLFKQGVSIVADGWSNVKHEPLINVLAVNSHGATFMYAKDFSGVEKTGQAISNYLLGATEKIGPSHVLQIVNPTTQKIARRWEKRLKRYTNTSFGLLIVYTL</sequence>
<comment type="caution">
    <text evidence="2">The sequence shown here is derived from an EMBL/GenBank/DDBJ whole genome shotgun (WGS) entry which is preliminary data.</text>
</comment>
<name>A0A2U1LG47_ARTAN</name>
<dbReference type="STRING" id="35608.A0A2U1LG47"/>
<dbReference type="PANTHER" id="PTHR32166:SF123">
    <property type="entry name" value="BED-TYPE DOMAIN-CONTAINING PROTEIN"/>
    <property type="match status" value="1"/>
</dbReference>
<keyword evidence="3" id="KW-1185">Reference proteome</keyword>
<dbReference type="EMBL" id="PKPP01009560">
    <property type="protein sequence ID" value="PWA47987.1"/>
    <property type="molecule type" value="Genomic_DNA"/>
</dbReference>
<proteinExistence type="predicted"/>
<gene>
    <name evidence="2" type="ORF">CTI12_AA495150</name>
</gene>
<evidence type="ECO:0000313" key="2">
    <source>
        <dbReference type="EMBL" id="PWA47987.1"/>
    </source>
</evidence>